<evidence type="ECO:0000313" key="2">
    <source>
        <dbReference type="Proteomes" id="UP000323067"/>
    </source>
</evidence>
<dbReference type="Proteomes" id="UP000323067">
    <property type="component" value="Chromosome vi"/>
</dbReference>
<dbReference type="EMBL" id="CP023323">
    <property type="protein sequence ID" value="ATY60180.1"/>
    <property type="molecule type" value="Genomic_DNA"/>
</dbReference>
<dbReference type="AlphaFoldDB" id="A0A2H4SAP1"/>
<accession>A0A2H4SAP1</accession>
<name>A0A2H4SAP1_CORMI</name>
<gene>
    <name evidence="1" type="ORF">A9K55_006330</name>
</gene>
<dbReference type="VEuPathDB" id="FungiDB:A9K55_006330"/>
<evidence type="ECO:0000313" key="1">
    <source>
        <dbReference type="EMBL" id="ATY60180.1"/>
    </source>
</evidence>
<sequence>MRKTHALHVSVGWLAYPTASQRKKKHHQEKLKIGLVSPSDEFYCQVARRGFYDFCAGDVARLSPAS</sequence>
<reference evidence="1 2" key="1">
    <citation type="journal article" date="2017" name="BMC Genomics">
        <title>Chromosome level assembly and secondary metabolite potential of the parasitic fungus Cordyceps militaris.</title>
        <authorList>
            <person name="Kramer G.J."/>
            <person name="Nodwell J.R."/>
        </authorList>
    </citation>
    <scope>NUCLEOTIDE SEQUENCE [LARGE SCALE GENOMIC DNA]</scope>
    <source>
        <strain evidence="1 2">ATCC 34164</strain>
    </source>
</reference>
<organism evidence="1 2">
    <name type="scientific">Cordyceps militaris</name>
    <name type="common">Caterpillar fungus</name>
    <name type="synonym">Clavaria militaris</name>
    <dbReference type="NCBI Taxonomy" id="73501"/>
    <lineage>
        <taxon>Eukaryota</taxon>
        <taxon>Fungi</taxon>
        <taxon>Dikarya</taxon>
        <taxon>Ascomycota</taxon>
        <taxon>Pezizomycotina</taxon>
        <taxon>Sordariomycetes</taxon>
        <taxon>Hypocreomycetidae</taxon>
        <taxon>Hypocreales</taxon>
        <taxon>Cordycipitaceae</taxon>
        <taxon>Cordyceps</taxon>
    </lineage>
</organism>
<proteinExistence type="predicted"/>
<protein>
    <submittedName>
        <fullName evidence="1">Uncharacterized protein</fullName>
    </submittedName>
</protein>